<evidence type="ECO:0000313" key="2">
    <source>
        <dbReference type="EMBL" id="SEH54746.1"/>
    </source>
</evidence>
<protein>
    <submittedName>
        <fullName evidence="2">Uncharacterized protein</fullName>
    </submittedName>
</protein>
<dbReference type="EMBL" id="FNWU01000006">
    <property type="protein sequence ID" value="SEH54746.1"/>
    <property type="molecule type" value="Genomic_DNA"/>
</dbReference>
<dbReference type="AlphaFoldDB" id="A0A1H6IZN3"/>
<evidence type="ECO:0000313" key="3">
    <source>
        <dbReference type="Proteomes" id="UP000199215"/>
    </source>
</evidence>
<evidence type="ECO:0000256" key="1">
    <source>
        <dbReference type="SAM" id="MobiDB-lite"/>
    </source>
</evidence>
<proteinExistence type="predicted"/>
<keyword evidence="3" id="KW-1185">Reference proteome</keyword>
<feature type="region of interest" description="Disordered" evidence="1">
    <location>
        <begin position="16"/>
        <end position="48"/>
    </location>
</feature>
<reference evidence="2 3" key="1">
    <citation type="submission" date="2016-10" db="EMBL/GenBank/DDBJ databases">
        <authorList>
            <person name="de Groot N.N."/>
        </authorList>
    </citation>
    <scope>NUCLEOTIDE SEQUENCE [LARGE SCALE GENOMIC DNA]</scope>
    <source>
        <strain evidence="2 3">IBRC-M10418</strain>
    </source>
</reference>
<name>A0A1H6IZN3_9EURY</name>
<accession>A0A1H6IZN3</accession>
<dbReference type="Proteomes" id="UP000199215">
    <property type="component" value="Unassembled WGS sequence"/>
</dbReference>
<dbReference type="STRING" id="1267564.SAMN05192561_1066"/>
<sequence length="48" mass="5751">MSKRTNSLGMSVLVDLDRTDRDNHIDRNDHIDRDNHTDRNDRTDRDRS</sequence>
<gene>
    <name evidence="2" type="ORF">SAMN05192561_1066</name>
</gene>
<organism evidence="2 3">
    <name type="scientific">Halopenitus malekzadehii</name>
    <dbReference type="NCBI Taxonomy" id="1267564"/>
    <lineage>
        <taxon>Archaea</taxon>
        <taxon>Methanobacteriati</taxon>
        <taxon>Methanobacteriota</taxon>
        <taxon>Stenosarchaea group</taxon>
        <taxon>Halobacteria</taxon>
        <taxon>Halobacteriales</taxon>
        <taxon>Haloferacaceae</taxon>
        <taxon>Halopenitus</taxon>
    </lineage>
</organism>